<name>A0AAD9U7E1_9ROSI</name>
<dbReference type="EMBL" id="JANJYI010000005">
    <property type="protein sequence ID" value="KAK2649044.1"/>
    <property type="molecule type" value="Genomic_DNA"/>
</dbReference>
<accession>A0AAD9U7E1</accession>
<reference evidence="1" key="1">
    <citation type="journal article" date="2023" name="Plant J.">
        <title>Genome sequences and population genomics provide insights into the demographic history, inbreeding, and mutation load of two 'living fossil' tree species of Dipteronia.</title>
        <authorList>
            <person name="Feng Y."/>
            <person name="Comes H.P."/>
            <person name="Chen J."/>
            <person name="Zhu S."/>
            <person name="Lu R."/>
            <person name="Zhang X."/>
            <person name="Li P."/>
            <person name="Qiu J."/>
            <person name="Olsen K.M."/>
            <person name="Qiu Y."/>
        </authorList>
    </citation>
    <scope>NUCLEOTIDE SEQUENCE</scope>
    <source>
        <strain evidence="1">KIB01</strain>
    </source>
</reference>
<organism evidence="1 2">
    <name type="scientific">Dipteronia dyeriana</name>
    <dbReference type="NCBI Taxonomy" id="168575"/>
    <lineage>
        <taxon>Eukaryota</taxon>
        <taxon>Viridiplantae</taxon>
        <taxon>Streptophyta</taxon>
        <taxon>Embryophyta</taxon>
        <taxon>Tracheophyta</taxon>
        <taxon>Spermatophyta</taxon>
        <taxon>Magnoliopsida</taxon>
        <taxon>eudicotyledons</taxon>
        <taxon>Gunneridae</taxon>
        <taxon>Pentapetalae</taxon>
        <taxon>rosids</taxon>
        <taxon>malvids</taxon>
        <taxon>Sapindales</taxon>
        <taxon>Sapindaceae</taxon>
        <taxon>Hippocastanoideae</taxon>
        <taxon>Acereae</taxon>
        <taxon>Dipteronia</taxon>
    </lineage>
</organism>
<proteinExistence type="predicted"/>
<protein>
    <submittedName>
        <fullName evidence="1">Uncharacterized protein</fullName>
    </submittedName>
</protein>
<comment type="caution">
    <text evidence="1">The sequence shown here is derived from an EMBL/GenBank/DDBJ whole genome shotgun (WGS) entry which is preliminary data.</text>
</comment>
<evidence type="ECO:0000313" key="2">
    <source>
        <dbReference type="Proteomes" id="UP001280121"/>
    </source>
</evidence>
<sequence length="204" mass="24180">MITNNPFPFSVFLGPQLLNLGYNNDDDEDNKEALLMFRANEEQVEDFLKTPKGDWFKGKLTQHDLSEAIARINDVLNLVPEEFVVEDRRRFIASYFGHFMSMHREMKFSGGVIHRLLLRELDHIGPTDEIRILLGNHVVRFSKWRMTYINGTFLEQDEISLEESRVVFRLGEFKEAYDAVKLCLIYMLNWILMRMNERFNIPVW</sequence>
<dbReference type="Proteomes" id="UP001280121">
    <property type="component" value="Unassembled WGS sequence"/>
</dbReference>
<keyword evidence="2" id="KW-1185">Reference proteome</keyword>
<gene>
    <name evidence="1" type="ORF">Ddye_016533</name>
</gene>
<evidence type="ECO:0000313" key="1">
    <source>
        <dbReference type="EMBL" id="KAK2649044.1"/>
    </source>
</evidence>
<dbReference type="AlphaFoldDB" id="A0AAD9U7E1"/>